<keyword evidence="13" id="KW-1185">Reference proteome</keyword>
<proteinExistence type="inferred from homology"/>
<keyword evidence="8 10" id="KW-1133">Transmembrane helix</keyword>
<sequence>MVNKMPNNDRRTRGNERVTHFLLALVLIFSCIYTILEYSPMSNDDYDVDEEVLKKLPKESDLIPAPVPPTVPAPPKPTTKKLITNNIKLVNEHVEHTTKPPLENNTLLVGDGKAEIPDAKIDKAIVEKPVNDNEEINKQLLEELPEFPGGVIAFMKWLTKNLQYPKQAQQAKIEGKVLVSFLINTDGSITELKIEKNVHPLLDNEAMRVMRTMPKWRPGMAKGKPCQTKISIPVVFQL</sequence>
<name>A0ABS6YBN7_9BACT</name>
<organism evidence="12 13">
    <name type="scientific">Hoylesella nanceiensis</name>
    <dbReference type="NCBI Taxonomy" id="425941"/>
    <lineage>
        <taxon>Bacteria</taxon>
        <taxon>Pseudomonadati</taxon>
        <taxon>Bacteroidota</taxon>
        <taxon>Bacteroidia</taxon>
        <taxon>Bacteroidales</taxon>
        <taxon>Prevotellaceae</taxon>
        <taxon>Hoylesella</taxon>
    </lineage>
</organism>
<reference evidence="12 13" key="1">
    <citation type="submission" date="2021-07" db="EMBL/GenBank/DDBJ databases">
        <title>Genomic diversity and antimicrobial resistance of Prevotella spp. isolated from chronic lung disease airways.</title>
        <authorList>
            <person name="Webb K.A."/>
            <person name="Olagoke O.S."/>
            <person name="Baird T."/>
            <person name="Neill J."/>
            <person name="Pham A."/>
            <person name="Wells T.J."/>
            <person name="Ramsay K.A."/>
            <person name="Bell S.C."/>
            <person name="Sarovich D.S."/>
            <person name="Price E.P."/>
        </authorList>
    </citation>
    <scope>NUCLEOTIDE SEQUENCE [LARGE SCALE GENOMIC DNA]</scope>
    <source>
        <strain evidence="12 13">SCHI0011.S.12</strain>
    </source>
</reference>
<evidence type="ECO:0000256" key="2">
    <source>
        <dbReference type="ARBA" id="ARBA00006555"/>
    </source>
</evidence>
<keyword evidence="5" id="KW-0997">Cell inner membrane</keyword>
<evidence type="ECO:0000256" key="6">
    <source>
        <dbReference type="ARBA" id="ARBA00022692"/>
    </source>
</evidence>
<evidence type="ECO:0000256" key="8">
    <source>
        <dbReference type="ARBA" id="ARBA00022989"/>
    </source>
</evidence>
<dbReference type="PROSITE" id="PS51257">
    <property type="entry name" value="PROKAR_LIPOPROTEIN"/>
    <property type="match status" value="1"/>
</dbReference>
<dbReference type="InterPro" id="IPR051045">
    <property type="entry name" value="TonB-dependent_transducer"/>
</dbReference>
<accession>A0ABS6YBN7</accession>
<evidence type="ECO:0000259" key="11">
    <source>
        <dbReference type="PROSITE" id="PS52015"/>
    </source>
</evidence>
<evidence type="ECO:0000256" key="5">
    <source>
        <dbReference type="ARBA" id="ARBA00022519"/>
    </source>
</evidence>
<evidence type="ECO:0000256" key="10">
    <source>
        <dbReference type="SAM" id="Phobius"/>
    </source>
</evidence>
<keyword evidence="3" id="KW-0813">Transport</keyword>
<evidence type="ECO:0000256" key="1">
    <source>
        <dbReference type="ARBA" id="ARBA00004383"/>
    </source>
</evidence>
<evidence type="ECO:0000256" key="9">
    <source>
        <dbReference type="ARBA" id="ARBA00023136"/>
    </source>
</evidence>
<gene>
    <name evidence="12" type="ORF">KZO38_04245</name>
</gene>
<evidence type="ECO:0000313" key="13">
    <source>
        <dbReference type="Proteomes" id="UP000788426"/>
    </source>
</evidence>
<keyword evidence="6 10" id="KW-0812">Transmembrane</keyword>
<evidence type="ECO:0000256" key="4">
    <source>
        <dbReference type="ARBA" id="ARBA00022475"/>
    </source>
</evidence>
<dbReference type="NCBIfam" id="TIGR01352">
    <property type="entry name" value="tonB_Cterm"/>
    <property type="match status" value="1"/>
</dbReference>
<comment type="subcellular location">
    <subcellularLocation>
        <location evidence="1">Cell inner membrane</location>
        <topology evidence="1">Single-pass membrane protein</topology>
        <orientation evidence="1">Periplasmic side</orientation>
    </subcellularLocation>
</comment>
<dbReference type="EMBL" id="JAHXCT010000002">
    <property type="protein sequence ID" value="MBW4768969.1"/>
    <property type="molecule type" value="Genomic_DNA"/>
</dbReference>
<dbReference type="PANTHER" id="PTHR33446:SF2">
    <property type="entry name" value="PROTEIN TONB"/>
    <property type="match status" value="1"/>
</dbReference>
<comment type="similarity">
    <text evidence="2">Belongs to the TonB family.</text>
</comment>
<keyword evidence="4" id="KW-1003">Cell membrane</keyword>
<dbReference type="PANTHER" id="PTHR33446">
    <property type="entry name" value="PROTEIN TONB-RELATED"/>
    <property type="match status" value="1"/>
</dbReference>
<dbReference type="InterPro" id="IPR006260">
    <property type="entry name" value="TonB/TolA_C"/>
</dbReference>
<dbReference type="RefSeq" id="WP_219480284.1">
    <property type="nucleotide sequence ID" value="NZ_CAURBD010000002.1"/>
</dbReference>
<keyword evidence="9 10" id="KW-0472">Membrane</keyword>
<feature type="domain" description="TonB C-terminal" evidence="11">
    <location>
        <begin position="149"/>
        <end position="238"/>
    </location>
</feature>
<dbReference type="InterPro" id="IPR037682">
    <property type="entry name" value="TonB_C"/>
</dbReference>
<keyword evidence="7" id="KW-0653">Protein transport</keyword>
<evidence type="ECO:0000313" key="12">
    <source>
        <dbReference type="EMBL" id="MBW4768969.1"/>
    </source>
</evidence>
<protein>
    <submittedName>
        <fullName evidence="12">Energy transducer TonB</fullName>
    </submittedName>
</protein>
<dbReference type="Proteomes" id="UP000788426">
    <property type="component" value="Unassembled WGS sequence"/>
</dbReference>
<evidence type="ECO:0000256" key="3">
    <source>
        <dbReference type="ARBA" id="ARBA00022448"/>
    </source>
</evidence>
<feature type="transmembrane region" description="Helical" evidence="10">
    <location>
        <begin position="20"/>
        <end position="36"/>
    </location>
</feature>
<dbReference type="PROSITE" id="PS52015">
    <property type="entry name" value="TONB_CTD"/>
    <property type="match status" value="1"/>
</dbReference>
<dbReference type="Pfam" id="PF03544">
    <property type="entry name" value="TonB_C"/>
    <property type="match status" value="1"/>
</dbReference>
<comment type="caution">
    <text evidence="12">The sequence shown here is derived from an EMBL/GenBank/DDBJ whole genome shotgun (WGS) entry which is preliminary data.</text>
</comment>
<evidence type="ECO:0000256" key="7">
    <source>
        <dbReference type="ARBA" id="ARBA00022927"/>
    </source>
</evidence>